<evidence type="ECO:0000256" key="1">
    <source>
        <dbReference type="ARBA" id="ARBA00022729"/>
    </source>
</evidence>
<dbReference type="Proteomes" id="UP000680865">
    <property type="component" value="Unassembled WGS sequence"/>
</dbReference>
<keyword evidence="3" id="KW-1133">Transmembrane helix</keyword>
<dbReference type="InterPro" id="IPR014755">
    <property type="entry name" value="Cu-Rt/internalin_Ig-like"/>
</dbReference>
<sequence length="190" mass="19545">MQLHPAAGMRTTLSGRHLMVGAILAALAVFVVVRALDVPEPVRLQAVEPADASTAGAAPTAVSLLFTAAPRPTTIHLVAVGPDGDEVSRGEPVVTGNRVSVRVEASLPGRYQIAYHVVTGEGKAVTGQSAFMVRGDSTAFAAAPAAPLTGADLAGHAHMNRDGGTLALVLLDLVLVAALVLIMVRRPRVR</sequence>
<evidence type="ECO:0000313" key="5">
    <source>
        <dbReference type="EMBL" id="GIM82471.1"/>
    </source>
</evidence>
<keyword evidence="2" id="KW-0186">Copper</keyword>
<dbReference type="GO" id="GO:0046688">
    <property type="term" value="P:response to copper ion"/>
    <property type="evidence" value="ECO:0007669"/>
    <property type="project" value="InterPro"/>
</dbReference>
<gene>
    <name evidence="5" type="ORF">Aco04nite_81670</name>
</gene>
<keyword evidence="6" id="KW-1185">Reference proteome</keyword>
<feature type="transmembrane region" description="Helical" evidence="3">
    <location>
        <begin position="166"/>
        <end position="184"/>
    </location>
</feature>
<dbReference type="InterPro" id="IPR014756">
    <property type="entry name" value="Ig_E-set"/>
</dbReference>
<keyword evidence="1" id="KW-0732">Signal</keyword>
<organism evidence="5 6">
    <name type="scientific">Winogradskya consettensis</name>
    <dbReference type="NCBI Taxonomy" id="113560"/>
    <lineage>
        <taxon>Bacteria</taxon>
        <taxon>Bacillati</taxon>
        <taxon>Actinomycetota</taxon>
        <taxon>Actinomycetes</taxon>
        <taxon>Micromonosporales</taxon>
        <taxon>Micromonosporaceae</taxon>
        <taxon>Winogradskya</taxon>
    </lineage>
</organism>
<reference evidence="5" key="1">
    <citation type="submission" date="2021-03" db="EMBL/GenBank/DDBJ databases">
        <title>Whole genome shotgun sequence of Actinoplanes consettensis NBRC 14913.</title>
        <authorList>
            <person name="Komaki H."/>
            <person name="Tamura T."/>
        </authorList>
    </citation>
    <scope>NUCLEOTIDE SEQUENCE</scope>
    <source>
        <strain evidence="5">NBRC 14913</strain>
    </source>
</reference>
<dbReference type="GO" id="GO:0042597">
    <property type="term" value="C:periplasmic space"/>
    <property type="evidence" value="ECO:0007669"/>
    <property type="project" value="InterPro"/>
</dbReference>
<dbReference type="EMBL" id="BOQP01000051">
    <property type="protein sequence ID" value="GIM82471.1"/>
    <property type="molecule type" value="Genomic_DNA"/>
</dbReference>
<protein>
    <recommendedName>
        <fullName evidence="4">CopC domain-containing protein</fullName>
    </recommendedName>
</protein>
<evidence type="ECO:0000259" key="4">
    <source>
        <dbReference type="Pfam" id="PF04234"/>
    </source>
</evidence>
<proteinExistence type="predicted"/>
<evidence type="ECO:0000256" key="3">
    <source>
        <dbReference type="SAM" id="Phobius"/>
    </source>
</evidence>
<dbReference type="Gene3D" id="2.60.40.1220">
    <property type="match status" value="1"/>
</dbReference>
<feature type="domain" description="CopC" evidence="4">
    <location>
        <begin position="44"/>
        <end position="133"/>
    </location>
</feature>
<accession>A0A919VYC0</accession>
<dbReference type="SUPFAM" id="SSF81296">
    <property type="entry name" value="E set domains"/>
    <property type="match status" value="1"/>
</dbReference>
<keyword evidence="3" id="KW-0472">Membrane</keyword>
<dbReference type="AlphaFoldDB" id="A0A919VYC0"/>
<dbReference type="Pfam" id="PF04234">
    <property type="entry name" value="CopC"/>
    <property type="match status" value="1"/>
</dbReference>
<evidence type="ECO:0000313" key="6">
    <source>
        <dbReference type="Proteomes" id="UP000680865"/>
    </source>
</evidence>
<keyword evidence="3" id="KW-0812">Transmembrane</keyword>
<evidence type="ECO:0000256" key="2">
    <source>
        <dbReference type="ARBA" id="ARBA00023008"/>
    </source>
</evidence>
<comment type="caution">
    <text evidence="5">The sequence shown here is derived from an EMBL/GenBank/DDBJ whole genome shotgun (WGS) entry which is preliminary data.</text>
</comment>
<name>A0A919VYC0_9ACTN</name>
<dbReference type="InterPro" id="IPR007348">
    <property type="entry name" value="CopC_dom"/>
</dbReference>
<dbReference type="GO" id="GO:0005507">
    <property type="term" value="F:copper ion binding"/>
    <property type="evidence" value="ECO:0007669"/>
    <property type="project" value="InterPro"/>
</dbReference>